<proteinExistence type="predicted"/>
<accession>A0ABM1FR31</accession>
<dbReference type="PANTHER" id="PTHR33325">
    <property type="entry name" value="ZINC FINGER, CCHC-TYPE-RELATED"/>
    <property type="match status" value="1"/>
</dbReference>
<name>A0ABM1FR31_SOLPN</name>
<organism evidence="2 3">
    <name type="scientific">Solanum pennellii</name>
    <name type="common">Tomato</name>
    <name type="synonym">Lycopersicon pennellii</name>
    <dbReference type="NCBI Taxonomy" id="28526"/>
    <lineage>
        <taxon>Eukaryota</taxon>
        <taxon>Viridiplantae</taxon>
        <taxon>Streptophyta</taxon>
        <taxon>Embryophyta</taxon>
        <taxon>Tracheophyta</taxon>
        <taxon>Spermatophyta</taxon>
        <taxon>Magnoliopsida</taxon>
        <taxon>eudicotyledons</taxon>
        <taxon>Gunneridae</taxon>
        <taxon>Pentapetalae</taxon>
        <taxon>asterids</taxon>
        <taxon>lamiids</taxon>
        <taxon>Solanales</taxon>
        <taxon>Solanaceae</taxon>
        <taxon>Solanoideae</taxon>
        <taxon>Solaneae</taxon>
        <taxon>Solanum</taxon>
        <taxon>Solanum subgen. Lycopersicon</taxon>
    </lineage>
</organism>
<evidence type="ECO:0000256" key="1">
    <source>
        <dbReference type="SAM" id="MobiDB-lite"/>
    </source>
</evidence>
<reference evidence="2" key="1">
    <citation type="journal article" date="2014" name="Nat. Genet.">
        <title>The genome of the stress-tolerant wild tomato species Solanum pennellii.</title>
        <authorList>
            <person name="Bolger A."/>
            <person name="Scossa F."/>
            <person name="Bolger M.E."/>
            <person name="Lanz C."/>
            <person name="Maumus F."/>
            <person name="Tohge T."/>
            <person name="Quesneville H."/>
            <person name="Alseekh S."/>
            <person name="Sorensen I."/>
            <person name="Lichtenstein G."/>
            <person name="Fich E.A."/>
            <person name="Conte M."/>
            <person name="Keller H."/>
            <person name="Schneeberger K."/>
            <person name="Schwacke R."/>
            <person name="Ofner I."/>
            <person name="Vrebalov J."/>
            <person name="Xu Y."/>
            <person name="Osorio S."/>
            <person name="Aflitos S.A."/>
            <person name="Schijlen E."/>
            <person name="Jimenez-Gomez J.M."/>
            <person name="Ryngajllo M."/>
            <person name="Kimura S."/>
            <person name="Kumar R."/>
            <person name="Koenig D."/>
            <person name="Headland L.R."/>
            <person name="Maloof J.N."/>
            <person name="Sinha N."/>
            <person name="van Ham R.C."/>
            <person name="Lankhorst R.K."/>
            <person name="Mao L."/>
            <person name="Vogel A."/>
            <person name="Arsova B."/>
            <person name="Panstruga R."/>
            <person name="Fei Z."/>
            <person name="Rose J.K."/>
            <person name="Zamir D."/>
            <person name="Carrari F."/>
            <person name="Giovannoni J.J."/>
            <person name="Weigel D."/>
            <person name="Usadel B."/>
            <person name="Fernie A.R."/>
        </authorList>
    </citation>
    <scope>NUCLEOTIDE SEQUENCE [LARGE SCALE GENOMIC DNA]</scope>
    <source>
        <strain evidence="2">cv. LA0716</strain>
    </source>
</reference>
<feature type="region of interest" description="Disordered" evidence="1">
    <location>
        <begin position="96"/>
        <end position="141"/>
    </location>
</feature>
<dbReference type="PANTHER" id="PTHR33325:SF5">
    <property type="entry name" value="TRANSCRIPTION FACTOR INTERACTOR AND REGULATOR CCHC(ZN) FAMILY"/>
    <property type="match status" value="1"/>
</dbReference>
<dbReference type="GeneID" id="107006477"/>
<evidence type="ECO:0000313" key="2">
    <source>
        <dbReference type="Proteomes" id="UP000694930"/>
    </source>
</evidence>
<reference evidence="3" key="2">
    <citation type="submission" date="2025-08" db="UniProtKB">
        <authorList>
            <consortium name="RefSeq"/>
        </authorList>
    </citation>
    <scope>IDENTIFICATION</scope>
</reference>
<evidence type="ECO:0000313" key="3">
    <source>
        <dbReference type="RefSeq" id="XP_015060510.1"/>
    </source>
</evidence>
<gene>
    <name evidence="3" type="primary">LOC107006477</name>
</gene>
<keyword evidence="2" id="KW-1185">Reference proteome</keyword>
<sequence length="171" mass="19614">MEYLTVKDPLKLRTDLKGRYDHLKATVLPRARYEWMHLQFQDFKTQQYREKGFQIYSKLISCVLVDEQLNAFLMKNHEVSPTGAAPLPEANVVGALDQSEALSSKRKGNKSGASSSNARAESHMTLKDDKPRTSQKYDKDVEENLALKDDIFDDLSEIIHMEVDDFFGDRN</sequence>
<feature type="compositionally biased region" description="Basic and acidic residues" evidence="1">
    <location>
        <begin position="120"/>
        <end position="139"/>
    </location>
</feature>
<dbReference type="RefSeq" id="XP_015060510.1">
    <property type="nucleotide sequence ID" value="XM_015205024.1"/>
</dbReference>
<protein>
    <submittedName>
        <fullName evidence="3">Uncharacterized protein LOC107006477</fullName>
    </submittedName>
</protein>
<dbReference type="Proteomes" id="UP000694930">
    <property type="component" value="Chromosome 12"/>
</dbReference>